<reference evidence="2" key="1">
    <citation type="journal article" date="2012" name="Nature">
        <title>The oyster genome reveals stress adaptation and complexity of shell formation.</title>
        <authorList>
            <person name="Zhang G."/>
            <person name="Fang X."/>
            <person name="Guo X."/>
            <person name="Li L."/>
            <person name="Luo R."/>
            <person name="Xu F."/>
            <person name="Yang P."/>
            <person name="Zhang L."/>
            <person name="Wang X."/>
            <person name="Qi H."/>
            <person name="Xiong Z."/>
            <person name="Que H."/>
            <person name="Xie Y."/>
            <person name="Holland P.W."/>
            <person name="Paps J."/>
            <person name="Zhu Y."/>
            <person name="Wu F."/>
            <person name="Chen Y."/>
            <person name="Wang J."/>
            <person name="Peng C."/>
            <person name="Meng J."/>
            <person name="Yang L."/>
            <person name="Liu J."/>
            <person name="Wen B."/>
            <person name="Zhang N."/>
            <person name="Huang Z."/>
            <person name="Zhu Q."/>
            <person name="Feng Y."/>
            <person name="Mount A."/>
            <person name="Hedgecock D."/>
            <person name="Xu Z."/>
            <person name="Liu Y."/>
            <person name="Domazet-Loso T."/>
            <person name="Du Y."/>
            <person name="Sun X."/>
            <person name="Zhang S."/>
            <person name="Liu B."/>
            <person name="Cheng P."/>
            <person name="Jiang X."/>
            <person name="Li J."/>
            <person name="Fan D."/>
            <person name="Wang W."/>
            <person name="Fu W."/>
            <person name="Wang T."/>
            <person name="Wang B."/>
            <person name="Zhang J."/>
            <person name="Peng Z."/>
            <person name="Li Y."/>
            <person name="Li N."/>
            <person name="Wang J."/>
            <person name="Chen M."/>
            <person name="He Y."/>
            <person name="Tan F."/>
            <person name="Song X."/>
            <person name="Zheng Q."/>
            <person name="Huang R."/>
            <person name="Yang H."/>
            <person name="Du X."/>
            <person name="Chen L."/>
            <person name="Yang M."/>
            <person name="Gaffney P.M."/>
            <person name="Wang S."/>
            <person name="Luo L."/>
            <person name="She Z."/>
            <person name="Ming Y."/>
            <person name="Huang W."/>
            <person name="Zhang S."/>
            <person name="Huang B."/>
            <person name="Zhang Y."/>
            <person name="Qu T."/>
            <person name="Ni P."/>
            <person name="Miao G."/>
            <person name="Wang J."/>
            <person name="Wang Q."/>
            <person name="Steinberg C.E."/>
            <person name="Wang H."/>
            <person name="Li N."/>
            <person name="Qian L."/>
            <person name="Zhang G."/>
            <person name="Li Y."/>
            <person name="Yang H."/>
            <person name="Liu X."/>
            <person name="Wang J."/>
            <person name="Yin Y."/>
            <person name="Wang J."/>
        </authorList>
    </citation>
    <scope>NUCLEOTIDE SEQUENCE [LARGE SCALE GENOMIC DNA]</scope>
    <source>
        <strain evidence="2">05x7-T-G4-1.051#20</strain>
    </source>
</reference>
<dbReference type="PANTHER" id="PTHR19290:SF163">
    <property type="entry name" value="BASIC HELIX-LOOP-HELIX NEURAL TRANSCRIPTION FACTOR TAP"/>
    <property type="match status" value="1"/>
</dbReference>
<dbReference type="KEGG" id="crg:105335420"/>
<dbReference type="EMBL" id="JH817052">
    <property type="protein sequence ID" value="EKC23486.1"/>
    <property type="molecule type" value="Genomic_DNA"/>
</dbReference>
<name>K1QPV3_MAGGI</name>
<feature type="compositionally biased region" description="Low complexity" evidence="1">
    <location>
        <begin position="20"/>
        <end position="35"/>
    </location>
</feature>
<dbReference type="InterPro" id="IPR036638">
    <property type="entry name" value="HLH_DNA-bd_sf"/>
</dbReference>
<dbReference type="SMART" id="SM00353">
    <property type="entry name" value="HLH"/>
    <property type="match status" value="1"/>
</dbReference>
<organism evidence="2">
    <name type="scientific">Magallana gigas</name>
    <name type="common">Pacific oyster</name>
    <name type="synonym">Crassostrea gigas</name>
    <dbReference type="NCBI Taxonomy" id="29159"/>
    <lineage>
        <taxon>Eukaryota</taxon>
        <taxon>Metazoa</taxon>
        <taxon>Spiralia</taxon>
        <taxon>Lophotrochozoa</taxon>
        <taxon>Mollusca</taxon>
        <taxon>Bivalvia</taxon>
        <taxon>Autobranchia</taxon>
        <taxon>Pteriomorphia</taxon>
        <taxon>Ostreida</taxon>
        <taxon>Ostreoidea</taxon>
        <taxon>Ostreidae</taxon>
        <taxon>Magallana</taxon>
    </lineage>
</organism>
<feature type="compositionally biased region" description="Basic residues" evidence="1">
    <location>
        <begin position="72"/>
        <end position="84"/>
    </location>
</feature>
<accession>K1QPV3</accession>
<dbReference type="InterPro" id="IPR050359">
    <property type="entry name" value="bHLH_transcription_factors"/>
</dbReference>
<evidence type="ECO:0000256" key="1">
    <source>
        <dbReference type="SAM" id="MobiDB-lite"/>
    </source>
</evidence>
<evidence type="ECO:0000313" key="2">
    <source>
        <dbReference type="EMBL" id="EKC23486.1"/>
    </source>
</evidence>
<dbReference type="GO" id="GO:0061564">
    <property type="term" value="P:axon development"/>
    <property type="evidence" value="ECO:0007669"/>
    <property type="project" value="TreeGrafter"/>
</dbReference>
<dbReference type="GO" id="GO:0005634">
    <property type="term" value="C:nucleus"/>
    <property type="evidence" value="ECO:0007669"/>
    <property type="project" value="TreeGrafter"/>
</dbReference>
<dbReference type="GO" id="GO:0007423">
    <property type="term" value="P:sensory organ development"/>
    <property type="evidence" value="ECO:0007669"/>
    <property type="project" value="TreeGrafter"/>
</dbReference>
<protein>
    <submittedName>
        <fullName evidence="2">Neurogenin-1</fullName>
    </submittedName>
</protein>
<dbReference type="PROSITE" id="PS50888">
    <property type="entry name" value="BHLH"/>
    <property type="match status" value="1"/>
</dbReference>
<feature type="region of interest" description="Disordered" evidence="1">
    <location>
        <begin position="16"/>
        <end position="35"/>
    </location>
</feature>
<dbReference type="GO" id="GO:0046983">
    <property type="term" value="F:protein dimerization activity"/>
    <property type="evidence" value="ECO:0007669"/>
    <property type="project" value="InterPro"/>
</dbReference>
<dbReference type="InterPro" id="IPR011598">
    <property type="entry name" value="bHLH_dom"/>
</dbReference>
<dbReference type="GO" id="GO:0070888">
    <property type="term" value="F:E-box binding"/>
    <property type="evidence" value="ECO:0007669"/>
    <property type="project" value="TreeGrafter"/>
</dbReference>
<sequence length="307" mass="34235">MSAEFSNDMVFSPRTEINFSSSSSYSSRSSVSRAGSVSEIDFLDADYSDVFTKENSPAVNASPKQTTETSTTKRKRYNKSRKRDRSPALVEKIKKTRRVKANDRERNRMHGLNDALESLRKVLPESATGDNKLTKIETLRMAYNYIWTLSKTLELLEKIPDQDGVPDTQMLVSSGLKQEVGPAPCAVSDKHSRCYNDFVPPTSEPISGHFVDFMANRVLPQGNSVQTTNNVVFHSLFPSYPTSPESLTSSSPVTSPLSTYSEASPIHSNMVCGHRAWNNTMYNGRLQSATAEEFSDTSEGYSYEMFP</sequence>
<dbReference type="HOGENOM" id="CLU_906891_0_0_1"/>
<dbReference type="SUPFAM" id="SSF47459">
    <property type="entry name" value="HLH, helix-loop-helix DNA-binding domain"/>
    <property type="match status" value="1"/>
</dbReference>
<dbReference type="OrthoDB" id="5969565at2759"/>
<proteinExistence type="predicted"/>
<feature type="compositionally biased region" description="Polar residues" evidence="1">
    <location>
        <begin position="53"/>
        <end position="70"/>
    </location>
</feature>
<dbReference type="GO" id="GO:0000981">
    <property type="term" value="F:DNA-binding transcription factor activity, RNA polymerase II-specific"/>
    <property type="evidence" value="ECO:0007669"/>
    <property type="project" value="TreeGrafter"/>
</dbReference>
<dbReference type="InParanoid" id="K1QPV3"/>
<dbReference type="AlphaFoldDB" id="K1QPV3"/>
<gene>
    <name evidence="2" type="ORF">CGI_10011550</name>
</gene>
<dbReference type="GO" id="GO:0045944">
    <property type="term" value="P:positive regulation of transcription by RNA polymerase II"/>
    <property type="evidence" value="ECO:0007669"/>
    <property type="project" value="TreeGrafter"/>
</dbReference>
<dbReference type="Pfam" id="PF00010">
    <property type="entry name" value="HLH"/>
    <property type="match status" value="1"/>
</dbReference>
<dbReference type="PANTHER" id="PTHR19290">
    <property type="entry name" value="BASIC HELIX-LOOP-HELIX PROTEIN NEUROGENIN-RELATED"/>
    <property type="match status" value="1"/>
</dbReference>
<dbReference type="Gene3D" id="4.10.280.10">
    <property type="entry name" value="Helix-loop-helix DNA-binding domain"/>
    <property type="match status" value="1"/>
</dbReference>
<feature type="region of interest" description="Disordered" evidence="1">
    <location>
        <begin position="53"/>
        <end position="88"/>
    </location>
</feature>